<reference evidence="3" key="1">
    <citation type="submission" date="2021-10" db="EMBL/GenBank/DDBJ databases">
        <title>Tropical sea cucumber genome reveals ecological adaptation and Cuvierian tubules defense mechanism.</title>
        <authorList>
            <person name="Chen T."/>
        </authorList>
    </citation>
    <scope>NUCLEOTIDE SEQUENCE</scope>
    <source>
        <strain evidence="3">Nanhai2018</strain>
        <tissue evidence="3">Muscle</tissue>
    </source>
</reference>
<dbReference type="PANTHER" id="PTHR19143">
    <property type="entry name" value="FIBRINOGEN/TENASCIN/ANGIOPOEITIN"/>
    <property type="match status" value="1"/>
</dbReference>
<evidence type="ECO:0000313" key="4">
    <source>
        <dbReference type="Proteomes" id="UP001152320"/>
    </source>
</evidence>
<protein>
    <submittedName>
        <fullName evidence="3">Tenascin-R</fullName>
    </submittedName>
</protein>
<evidence type="ECO:0000313" key="3">
    <source>
        <dbReference type="EMBL" id="KAJ8033606.1"/>
    </source>
</evidence>
<gene>
    <name evidence="3" type="ORF">HOLleu_23904</name>
</gene>
<dbReference type="InterPro" id="IPR014716">
    <property type="entry name" value="Fibrinogen_a/b/g_C_1"/>
</dbReference>
<dbReference type="InterPro" id="IPR002181">
    <property type="entry name" value="Fibrinogen_a/b/g_C_dom"/>
</dbReference>
<feature type="compositionally biased region" description="Polar residues" evidence="1">
    <location>
        <begin position="1"/>
        <end position="22"/>
    </location>
</feature>
<name>A0A9Q1BW28_HOLLE</name>
<accession>A0A9Q1BW28</accession>
<dbReference type="PROSITE" id="PS51406">
    <property type="entry name" value="FIBRINOGEN_C_2"/>
    <property type="match status" value="1"/>
</dbReference>
<dbReference type="InterPro" id="IPR050373">
    <property type="entry name" value="Fibrinogen_C-term_domain"/>
</dbReference>
<feature type="region of interest" description="Disordered" evidence="1">
    <location>
        <begin position="1"/>
        <end position="36"/>
    </location>
</feature>
<feature type="domain" description="Fibrinogen C-terminal" evidence="2">
    <location>
        <begin position="1"/>
        <end position="108"/>
    </location>
</feature>
<dbReference type="GO" id="GO:0005615">
    <property type="term" value="C:extracellular space"/>
    <property type="evidence" value="ECO:0007669"/>
    <property type="project" value="TreeGrafter"/>
</dbReference>
<dbReference type="Proteomes" id="UP001152320">
    <property type="component" value="Chromosome 11"/>
</dbReference>
<sequence>MTCHWSANTFRDPSGDSLTGYHNNEDFSTRDEDNDDGSVRNFAASYIYDGAYVYWGGWWYGGYCDYNNCGYCNLNGDYGAGLIYWSTLPGDYYDDIHIKYTEMKVRPV</sequence>
<dbReference type="Pfam" id="PF00147">
    <property type="entry name" value="Fibrinogen_C"/>
    <property type="match status" value="1"/>
</dbReference>
<dbReference type="EMBL" id="JAIZAY010000011">
    <property type="protein sequence ID" value="KAJ8033606.1"/>
    <property type="molecule type" value="Genomic_DNA"/>
</dbReference>
<evidence type="ECO:0000259" key="2">
    <source>
        <dbReference type="PROSITE" id="PS51406"/>
    </source>
</evidence>
<organism evidence="3 4">
    <name type="scientific">Holothuria leucospilota</name>
    <name type="common">Black long sea cucumber</name>
    <name type="synonym">Mertensiothuria leucospilota</name>
    <dbReference type="NCBI Taxonomy" id="206669"/>
    <lineage>
        <taxon>Eukaryota</taxon>
        <taxon>Metazoa</taxon>
        <taxon>Echinodermata</taxon>
        <taxon>Eleutherozoa</taxon>
        <taxon>Echinozoa</taxon>
        <taxon>Holothuroidea</taxon>
        <taxon>Aspidochirotacea</taxon>
        <taxon>Aspidochirotida</taxon>
        <taxon>Holothuriidae</taxon>
        <taxon>Holothuria</taxon>
    </lineage>
</organism>
<comment type="caution">
    <text evidence="3">The sequence shown here is derived from an EMBL/GenBank/DDBJ whole genome shotgun (WGS) entry which is preliminary data.</text>
</comment>
<dbReference type="AlphaFoldDB" id="A0A9Q1BW28"/>
<dbReference type="InterPro" id="IPR036056">
    <property type="entry name" value="Fibrinogen-like_C"/>
</dbReference>
<proteinExistence type="predicted"/>
<evidence type="ECO:0000256" key="1">
    <source>
        <dbReference type="SAM" id="MobiDB-lite"/>
    </source>
</evidence>
<dbReference type="Gene3D" id="3.90.215.10">
    <property type="entry name" value="Gamma Fibrinogen, chain A, domain 1"/>
    <property type="match status" value="1"/>
</dbReference>
<dbReference type="SUPFAM" id="SSF56496">
    <property type="entry name" value="Fibrinogen C-terminal domain-like"/>
    <property type="match status" value="1"/>
</dbReference>
<keyword evidence="4" id="KW-1185">Reference proteome</keyword>